<reference evidence="3 4" key="1">
    <citation type="submission" date="2024-04" db="EMBL/GenBank/DDBJ databases">
        <authorList>
            <consortium name="Genoscope - CEA"/>
            <person name="William W."/>
        </authorList>
    </citation>
    <scope>NUCLEOTIDE SEQUENCE [LARGE SCALE GENOMIC DNA]</scope>
</reference>
<keyword evidence="4" id="KW-1185">Reference proteome</keyword>
<feature type="signal peptide" evidence="2">
    <location>
        <begin position="1"/>
        <end position="38"/>
    </location>
</feature>
<organism evidence="3 4">
    <name type="scientific">Lymnaea stagnalis</name>
    <name type="common">Great pond snail</name>
    <name type="synonym">Helix stagnalis</name>
    <dbReference type="NCBI Taxonomy" id="6523"/>
    <lineage>
        <taxon>Eukaryota</taxon>
        <taxon>Metazoa</taxon>
        <taxon>Spiralia</taxon>
        <taxon>Lophotrochozoa</taxon>
        <taxon>Mollusca</taxon>
        <taxon>Gastropoda</taxon>
        <taxon>Heterobranchia</taxon>
        <taxon>Euthyneura</taxon>
        <taxon>Panpulmonata</taxon>
        <taxon>Hygrophila</taxon>
        <taxon>Lymnaeoidea</taxon>
        <taxon>Lymnaeidae</taxon>
        <taxon>Lymnaea</taxon>
    </lineage>
</organism>
<feature type="compositionally biased region" description="Low complexity" evidence="1">
    <location>
        <begin position="146"/>
        <end position="155"/>
    </location>
</feature>
<accession>A0AAV2IJ97</accession>
<name>A0AAV2IJ97_LYMST</name>
<keyword evidence="2" id="KW-0732">Signal</keyword>
<feature type="region of interest" description="Disordered" evidence="1">
    <location>
        <begin position="132"/>
        <end position="176"/>
    </location>
</feature>
<protein>
    <submittedName>
        <fullName evidence="3">Uncharacterized protein</fullName>
    </submittedName>
</protein>
<comment type="caution">
    <text evidence="3">The sequence shown here is derived from an EMBL/GenBank/DDBJ whole genome shotgun (WGS) entry which is preliminary data.</text>
</comment>
<sequence length="176" mass="19542">MAAKRDRPVTAADTMAQMFKLTLFLILAVSVLLSDVTSISTHDGGKLVTVRRDKRSVRNQPNSTMLREFLPTINGSEEDLLRYTPTTPRLEDVNCHVDVPVTQRIGGKCVPLGNQMGCQAGIYLAFSSDCNSDAPTDAAESSHTNIQRPPRIRTQPPRPRRPPQQTPRSPRRRPAQ</sequence>
<evidence type="ECO:0000313" key="4">
    <source>
        <dbReference type="Proteomes" id="UP001497497"/>
    </source>
</evidence>
<dbReference type="AlphaFoldDB" id="A0AAV2IJ97"/>
<proteinExistence type="predicted"/>
<evidence type="ECO:0000256" key="2">
    <source>
        <dbReference type="SAM" id="SignalP"/>
    </source>
</evidence>
<gene>
    <name evidence="3" type="ORF">GSLYS_00019807001</name>
</gene>
<dbReference type="EMBL" id="CAXITT010000808">
    <property type="protein sequence ID" value="CAL1546430.1"/>
    <property type="molecule type" value="Genomic_DNA"/>
</dbReference>
<evidence type="ECO:0000256" key="1">
    <source>
        <dbReference type="SAM" id="MobiDB-lite"/>
    </source>
</evidence>
<feature type="chain" id="PRO_5043785664" evidence="2">
    <location>
        <begin position="39"/>
        <end position="176"/>
    </location>
</feature>
<feature type="compositionally biased region" description="Polar residues" evidence="1">
    <location>
        <begin position="132"/>
        <end position="145"/>
    </location>
</feature>
<evidence type="ECO:0000313" key="3">
    <source>
        <dbReference type="EMBL" id="CAL1546430.1"/>
    </source>
</evidence>
<dbReference type="Proteomes" id="UP001497497">
    <property type="component" value="Unassembled WGS sequence"/>
</dbReference>